<evidence type="ECO:0008006" key="3">
    <source>
        <dbReference type="Google" id="ProtNLM"/>
    </source>
</evidence>
<dbReference type="Proteomes" id="UP001185012">
    <property type="component" value="Unassembled WGS sequence"/>
</dbReference>
<accession>A0ABU1IH40</accession>
<organism evidence="1 2">
    <name type="scientific">Desmospora profundinema</name>
    <dbReference type="NCBI Taxonomy" id="1571184"/>
    <lineage>
        <taxon>Bacteria</taxon>
        <taxon>Bacillati</taxon>
        <taxon>Bacillota</taxon>
        <taxon>Bacilli</taxon>
        <taxon>Bacillales</taxon>
        <taxon>Thermoactinomycetaceae</taxon>
        <taxon>Desmospora</taxon>
    </lineage>
</organism>
<dbReference type="InterPro" id="IPR056238">
    <property type="entry name" value="YunG-like"/>
</dbReference>
<dbReference type="RefSeq" id="WP_309860872.1">
    <property type="nucleotide sequence ID" value="NZ_JAVDQG010000001.1"/>
</dbReference>
<keyword evidence="2" id="KW-1185">Reference proteome</keyword>
<dbReference type="Pfam" id="PF24585">
    <property type="entry name" value="YunG"/>
    <property type="match status" value="1"/>
</dbReference>
<gene>
    <name evidence="1" type="ORF">JOE21_000077</name>
</gene>
<proteinExistence type="predicted"/>
<evidence type="ECO:0000313" key="2">
    <source>
        <dbReference type="Proteomes" id="UP001185012"/>
    </source>
</evidence>
<reference evidence="1 2" key="1">
    <citation type="submission" date="2023-07" db="EMBL/GenBank/DDBJ databases">
        <title>Genomic Encyclopedia of Type Strains, Phase IV (KMG-IV): sequencing the most valuable type-strain genomes for metagenomic binning, comparative biology and taxonomic classification.</title>
        <authorList>
            <person name="Goeker M."/>
        </authorList>
    </citation>
    <scope>NUCLEOTIDE SEQUENCE [LARGE SCALE GENOMIC DNA]</scope>
    <source>
        <strain evidence="1 2">DSM 45903</strain>
    </source>
</reference>
<evidence type="ECO:0000313" key="1">
    <source>
        <dbReference type="EMBL" id="MDR6224089.1"/>
    </source>
</evidence>
<dbReference type="EMBL" id="JAVDQG010000001">
    <property type="protein sequence ID" value="MDR6224089.1"/>
    <property type="molecule type" value="Genomic_DNA"/>
</dbReference>
<protein>
    <recommendedName>
        <fullName evidence="3">YunG</fullName>
    </recommendedName>
</protein>
<name>A0ABU1IH40_9BACL</name>
<sequence length="132" mass="15200">MKMTPEWLLQALVSSWSKSTSTKYSPDYPARGQCGVTALVVNELLGGEILKTPLEEGWHFYNRIGGRRMDFTLSQFDEAIDYQDVESSREEAFLDTNDEQYRILKEAVLGRLRESNKCGFLNKKHDRCNEIS</sequence>
<comment type="caution">
    <text evidence="1">The sequence shown here is derived from an EMBL/GenBank/DDBJ whole genome shotgun (WGS) entry which is preliminary data.</text>
</comment>